<keyword evidence="2" id="KW-0489">Methyltransferase</keyword>
<keyword evidence="4" id="KW-0949">S-adenosyl-L-methionine</keyword>
<dbReference type="RefSeq" id="XP_014153406.1">
    <property type="nucleotide sequence ID" value="XM_014297931.1"/>
</dbReference>
<evidence type="ECO:0000256" key="2">
    <source>
        <dbReference type="ARBA" id="ARBA00022603"/>
    </source>
</evidence>
<keyword evidence="3" id="KW-0808">Transferase</keyword>
<dbReference type="InterPro" id="IPR016914">
    <property type="entry name" value="TrmL"/>
</dbReference>
<proteinExistence type="inferred from homology"/>
<dbReference type="GO" id="GO:0003723">
    <property type="term" value="F:RNA binding"/>
    <property type="evidence" value="ECO:0007669"/>
    <property type="project" value="InterPro"/>
</dbReference>
<evidence type="ECO:0000313" key="7">
    <source>
        <dbReference type="EMBL" id="KNC79504.1"/>
    </source>
</evidence>
<dbReference type="eggNOG" id="ENOG502QQ5S">
    <property type="taxonomic scope" value="Eukaryota"/>
</dbReference>
<dbReference type="GO" id="GO:0008173">
    <property type="term" value="F:RNA methyltransferase activity"/>
    <property type="evidence" value="ECO:0007669"/>
    <property type="project" value="InterPro"/>
</dbReference>
<dbReference type="HAMAP" id="MF_01885">
    <property type="entry name" value="tRNA_methyltr_TrmL"/>
    <property type="match status" value="1"/>
</dbReference>
<dbReference type="PANTHER" id="PTHR42971:SF1">
    <property type="entry name" value="TRNA (CYTIDINE(34)-2'-O)-METHYLTRANSFERASE"/>
    <property type="match status" value="1"/>
</dbReference>
<dbReference type="InterPro" id="IPR029026">
    <property type="entry name" value="tRNA_m1G_MTases_N"/>
</dbReference>
<gene>
    <name evidence="7" type="ORF">SARC_08110</name>
</gene>
<dbReference type="STRING" id="667725.A0A0L0FS22"/>
<dbReference type="AlphaFoldDB" id="A0A0L0FS22"/>
<name>A0A0L0FS22_9EUKA</name>
<evidence type="ECO:0000313" key="8">
    <source>
        <dbReference type="Proteomes" id="UP000054560"/>
    </source>
</evidence>
<evidence type="ECO:0000256" key="4">
    <source>
        <dbReference type="ARBA" id="ARBA00022691"/>
    </source>
</evidence>
<dbReference type="OrthoDB" id="5580682at2759"/>
<protein>
    <recommendedName>
        <fullName evidence="6">tRNA/rRNA methyltransferase SpoU type domain-containing protein</fullName>
    </recommendedName>
</protein>
<organism evidence="7 8">
    <name type="scientific">Sphaeroforma arctica JP610</name>
    <dbReference type="NCBI Taxonomy" id="667725"/>
    <lineage>
        <taxon>Eukaryota</taxon>
        <taxon>Ichthyosporea</taxon>
        <taxon>Ichthyophonida</taxon>
        <taxon>Sphaeroforma</taxon>
    </lineage>
</organism>
<keyword evidence="8" id="KW-1185">Reference proteome</keyword>
<dbReference type="PIRSF" id="PIRSF029256">
    <property type="entry name" value="SpoU_TrmH_prd"/>
    <property type="match status" value="1"/>
</dbReference>
<dbReference type="EMBL" id="KQ242294">
    <property type="protein sequence ID" value="KNC79504.1"/>
    <property type="molecule type" value="Genomic_DNA"/>
</dbReference>
<sequence>MSGLVTPTKRILRPLLNVVLVDPCIPQNTGAISRLCAATKVHMIIAGTPKFKISDANLKRAGLDYWEHLSWELQPDKEAFFKSLDPGRVHILTSKTDTPYTHMKPITGDYLFFGSEVTGVPAHWRETHPDRCFTLPMFSDHVRCLNLANTVAVSVYDGLRQLEAF</sequence>
<feature type="domain" description="tRNA/rRNA methyltransferase SpoU type" evidence="6">
    <location>
        <begin position="16"/>
        <end position="156"/>
    </location>
</feature>
<dbReference type="InterPro" id="IPR029028">
    <property type="entry name" value="Alpha/beta_knot_MTases"/>
</dbReference>
<reference evidence="7 8" key="1">
    <citation type="submission" date="2011-02" db="EMBL/GenBank/DDBJ databases">
        <title>The Genome Sequence of Sphaeroforma arctica JP610.</title>
        <authorList>
            <consortium name="The Broad Institute Genome Sequencing Platform"/>
            <person name="Russ C."/>
            <person name="Cuomo C."/>
            <person name="Young S.K."/>
            <person name="Zeng Q."/>
            <person name="Gargeya S."/>
            <person name="Alvarado L."/>
            <person name="Berlin A."/>
            <person name="Chapman S.B."/>
            <person name="Chen Z."/>
            <person name="Freedman E."/>
            <person name="Gellesch M."/>
            <person name="Goldberg J."/>
            <person name="Griggs A."/>
            <person name="Gujja S."/>
            <person name="Heilman E."/>
            <person name="Heiman D."/>
            <person name="Howarth C."/>
            <person name="Mehta T."/>
            <person name="Neiman D."/>
            <person name="Pearson M."/>
            <person name="Roberts A."/>
            <person name="Saif S."/>
            <person name="Shea T."/>
            <person name="Shenoy N."/>
            <person name="Sisk P."/>
            <person name="Stolte C."/>
            <person name="Sykes S."/>
            <person name="White J."/>
            <person name="Yandava C."/>
            <person name="Burger G."/>
            <person name="Gray M.W."/>
            <person name="Holland P.W.H."/>
            <person name="King N."/>
            <person name="Lang F.B.F."/>
            <person name="Roger A.J."/>
            <person name="Ruiz-Trillo I."/>
            <person name="Haas B."/>
            <person name="Nusbaum C."/>
            <person name="Birren B."/>
        </authorList>
    </citation>
    <scope>NUCLEOTIDE SEQUENCE [LARGE SCALE GENOMIC DNA]</scope>
    <source>
        <strain evidence="7 8">JP610</strain>
    </source>
</reference>
<keyword evidence="5" id="KW-0819">tRNA processing</keyword>
<dbReference type="GO" id="GO:0002130">
    <property type="term" value="P:wobble position ribose methylation"/>
    <property type="evidence" value="ECO:0007669"/>
    <property type="project" value="TreeGrafter"/>
</dbReference>
<dbReference type="PANTHER" id="PTHR42971">
    <property type="entry name" value="TRNA (CYTIDINE(34)-2'-O)-METHYLTRANSFERASE"/>
    <property type="match status" value="1"/>
</dbReference>
<keyword evidence="1" id="KW-0963">Cytoplasm</keyword>
<evidence type="ECO:0000256" key="3">
    <source>
        <dbReference type="ARBA" id="ARBA00022679"/>
    </source>
</evidence>
<evidence type="ECO:0000256" key="5">
    <source>
        <dbReference type="ARBA" id="ARBA00022694"/>
    </source>
</evidence>
<evidence type="ECO:0000256" key="1">
    <source>
        <dbReference type="ARBA" id="ARBA00022490"/>
    </source>
</evidence>
<accession>A0A0L0FS22</accession>
<dbReference type="SUPFAM" id="SSF75217">
    <property type="entry name" value="alpha/beta knot"/>
    <property type="match status" value="1"/>
</dbReference>
<dbReference type="GeneID" id="25908614"/>
<dbReference type="InterPro" id="IPR001537">
    <property type="entry name" value="SpoU_MeTrfase"/>
</dbReference>
<evidence type="ECO:0000259" key="6">
    <source>
        <dbReference type="Pfam" id="PF00588"/>
    </source>
</evidence>
<dbReference type="Pfam" id="PF00588">
    <property type="entry name" value="SpoU_methylase"/>
    <property type="match status" value="1"/>
</dbReference>
<dbReference type="Gene3D" id="3.40.1280.10">
    <property type="match status" value="1"/>
</dbReference>
<dbReference type="Proteomes" id="UP000054560">
    <property type="component" value="Unassembled WGS sequence"/>
</dbReference>